<dbReference type="EMBL" id="CAJVPP010012754">
    <property type="protein sequence ID" value="CAG8718784.1"/>
    <property type="molecule type" value="Genomic_DNA"/>
</dbReference>
<accession>A0A9N9NAA9</accession>
<evidence type="ECO:0000313" key="2">
    <source>
        <dbReference type="EMBL" id="CAG8718784.1"/>
    </source>
</evidence>
<evidence type="ECO:0000256" key="1">
    <source>
        <dbReference type="SAM" id="Phobius"/>
    </source>
</evidence>
<comment type="caution">
    <text evidence="2">The sequence shown here is derived from an EMBL/GenBank/DDBJ whole genome shotgun (WGS) entry which is preliminary data.</text>
</comment>
<protein>
    <submittedName>
        <fullName evidence="2">12350_t:CDS:1</fullName>
    </submittedName>
</protein>
<keyword evidence="3" id="KW-1185">Reference proteome</keyword>
<keyword evidence="1" id="KW-0472">Membrane</keyword>
<dbReference type="Proteomes" id="UP000789375">
    <property type="component" value="Unassembled WGS sequence"/>
</dbReference>
<keyword evidence="1" id="KW-0812">Transmembrane</keyword>
<reference evidence="2" key="1">
    <citation type="submission" date="2021-06" db="EMBL/GenBank/DDBJ databases">
        <authorList>
            <person name="Kallberg Y."/>
            <person name="Tangrot J."/>
            <person name="Rosling A."/>
        </authorList>
    </citation>
    <scope>NUCLEOTIDE SEQUENCE</scope>
    <source>
        <strain evidence="2">87-6 pot B 2015</strain>
    </source>
</reference>
<organism evidence="2 3">
    <name type="scientific">Funneliformis mosseae</name>
    <name type="common">Endomycorrhizal fungus</name>
    <name type="synonym">Glomus mosseae</name>
    <dbReference type="NCBI Taxonomy" id="27381"/>
    <lineage>
        <taxon>Eukaryota</taxon>
        <taxon>Fungi</taxon>
        <taxon>Fungi incertae sedis</taxon>
        <taxon>Mucoromycota</taxon>
        <taxon>Glomeromycotina</taxon>
        <taxon>Glomeromycetes</taxon>
        <taxon>Glomerales</taxon>
        <taxon>Glomeraceae</taxon>
        <taxon>Funneliformis</taxon>
    </lineage>
</organism>
<feature type="non-terminal residue" evidence="2">
    <location>
        <position position="398"/>
    </location>
</feature>
<sequence length="398" mass="44604">VNNKLNQETGAAPEEMFKVKLDCRSDNKTLCNNINLAFNRASKTISTVLKLNTQIVVNATLYNFCEGLTPETCGPELSNRLGQAGPTMLYALEDDDGMERLYPQALVKQFQFPKNPTFNEFDINAEFNTKFPLWFEEDGPIEASETDFFYVMIHELMHGLGFLSLWTKISDKLELIPMFVPKFSGTNGAQINDTTLIKDVTVKESALDKSMIFLSNGSPVSSITKHISDYMIKNPGETDLFEKFGQSEIKMLTDMYILATTPKSLGLLPRGSTNFVSDAIILETAINPFIQGSSISHFDLATYQNTSDFLMMFQAVDGKTIEELIKDGGNYPGGVIGPKLKLMLETIGYATEDNPNPYKPKPFKEEKATSSAINRRFSFDFTSNIYILIFTLLYLLIN</sequence>
<name>A0A9N9NAA9_FUNMO</name>
<dbReference type="AlphaFoldDB" id="A0A9N9NAA9"/>
<proteinExistence type="predicted"/>
<feature type="transmembrane region" description="Helical" evidence="1">
    <location>
        <begin position="377"/>
        <end position="397"/>
    </location>
</feature>
<gene>
    <name evidence="2" type="ORF">FMOSSE_LOCUS14839</name>
</gene>
<evidence type="ECO:0000313" key="3">
    <source>
        <dbReference type="Proteomes" id="UP000789375"/>
    </source>
</evidence>
<keyword evidence="1" id="KW-1133">Transmembrane helix</keyword>